<protein>
    <submittedName>
        <fullName evidence="2">Uncharacterized protein</fullName>
    </submittedName>
</protein>
<dbReference type="AlphaFoldDB" id="A0AAV7LCK4"/>
<accession>A0AAV7LCK4</accession>
<feature type="compositionally biased region" description="Basic and acidic residues" evidence="1">
    <location>
        <begin position="11"/>
        <end position="31"/>
    </location>
</feature>
<proteinExistence type="predicted"/>
<dbReference type="EMBL" id="JANPWB010000015">
    <property type="protein sequence ID" value="KAJ1089321.1"/>
    <property type="molecule type" value="Genomic_DNA"/>
</dbReference>
<reference evidence="2" key="1">
    <citation type="journal article" date="2022" name="bioRxiv">
        <title>Sequencing and chromosome-scale assembly of the giantPleurodeles waltlgenome.</title>
        <authorList>
            <person name="Brown T."/>
            <person name="Elewa A."/>
            <person name="Iarovenko S."/>
            <person name="Subramanian E."/>
            <person name="Araus A.J."/>
            <person name="Petzold A."/>
            <person name="Susuki M."/>
            <person name="Suzuki K.-i.T."/>
            <person name="Hayashi T."/>
            <person name="Toyoda A."/>
            <person name="Oliveira C."/>
            <person name="Osipova E."/>
            <person name="Leigh N.D."/>
            <person name="Simon A."/>
            <person name="Yun M.H."/>
        </authorList>
    </citation>
    <scope>NUCLEOTIDE SEQUENCE</scope>
    <source>
        <strain evidence="2">20211129_DDA</strain>
        <tissue evidence="2">Liver</tissue>
    </source>
</reference>
<organism evidence="2 3">
    <name type="scientific">Pleurodeles waltl</name>
    <name type="common">Iberian ribbed newt</name>
    <dbReference type="NCBI Taxonomy" id="8319"/>
    <lineage>
        <taxon>Eukaryota</taxon>
        <taxon>Metazoa</taxon>
        <taxon>Chordata</taxon>
        <taxon>Craniata</taxon>
        <taxon>Vertebrata</taxon>
        <taxon>Euteleostomi</taxon>
        <taxon>Amphibia</taxon>
        <taxon>Batrachia</taxon>
        <taxon>Caudata</taxon>
        <taxon>Salamandroidea</taxon>
        <taxon>Salamandridae</taxon>
        <taxon>Pleurodelinae</taxon>
        <taxon>Pleurodeles</taxon>
    </lineage>
</organism>
<keyword evidence="3" id="KW-1185">Reference proteome</keyword>
<evidence type="ECO:0000313" key="2">
    <source>
        <dbReference type="EMBL" id="KAJ1089321.1"/>
    </source>
</evidence>
<dbReference type="Proteomes" id="UP001066276">
    <property type="component" value="Chromosome 11"/>
</dbReference>
<feature type="region of interest" description="Disordered" evidence="1">
    <location>
        <begin position="1"/>
        <end position="31"/>
    </location>
</feature>
<evidence type="ECO:0000313" key="3">
    <source>
        <dbReference type="Proteomes" id="UP001066276"/>
    </source>
</evidence>
<evidence type="ECO:0000256" key="1">
    <source>
        <dbReference type="SAM" id="MobiDB-lite"/>
    </source>
</evidence>
<name>A0AAV7LCK4_PLEWA</name>
<gene>
    <name evidence="2" type="ORF">NDU88_002472</name>
</gene>
<comment type="caution">
    <text evidence="2">The sequence shown here is derived from an EMBL/GenBank/DDBJ whole genome shotgun (WGS) entry which is preliminary data.</text>
</comment>
<sequence length="84" mass="9384">METLNVLQADSPKEKNASAEDNTHEPETVKPKDHYVCPGLIYSKSAYNLRPALSLMNEIAIKNRLRPKTTYGIELDLKNLAASL</sequence>